<dbReference type="Pfam" id="PF00240">
    <property type="entry name" value="ubiquitin"/>
    <property type="match status" value="1"/>
</dbReference>
<dbReference type="CDD" id="cd17039">
    <property type="entry name" value="Ubl_ubiquitin_like"/>
    <property type="match status" value="1"/>
</dbReference>
<evidence type="ECO:0000259" key="1">
    <source>
        <dbReference type="PROSITE" id="PS50053"/>
    </source>
</evidence>
<sequence>MNINIRLLTGKHHLFQIDENATVLDLKSQASPVFSIPIDNLVFIYNSLILNNNMKIKEIKYDQTRKNSFIVAANSLLAGDLNLSNNLVKNKKAENEQNLSNDKGVHINREQKKIKQVKKDSNGNIIPWNIDSLISYIENLHYTADCARLALEYTKYDLHRAIYLLTTGRAIGPDGREHSCNVIGIGIGDPGYIPGTVVINKGGGYGGNGNSNGSIDYGSSDNYDRNGYMAYEELEEPAVVPVRRSIEERKLAEAMKEFTEEEKQAIARLCNGRDWSSVIQVFMACDKDEAVTENCLSTMK</sequence>
<reference evidence="2 3" key="1">
    <citation type="submission" date="2024-04" db="EMBL/GenBank/DDBJ databases">
        <title>Tritrichomonas musculus Genome.</title>
        <authorList>
            <person name="Alves-Ferreira E."/>
            <person name="Grigg M."/>
            <person name="Lorenzi H."/>
            <person name="Galac M."/>
        </authorList>
    </citation>
    <scope>NUCLEOTIDE SEQUENCE [LARGE SCALE GENOMIC DNA]</scope>
    <source>
        <strain evidence="2 3">EAF2021</strain>
    </source>
</reference>
<keyword evidence="3" id="KW-1185">Reference proteome</keyword>
<protein>
    <recommendedName>
        <fullName evidence="1">Ubiquitin-like domain-containing protein</fullName>
    </recommendedName>
</protein>
<organism evidence="2 3">
    <name type="scientific">Tritrichomonas musculus</name>
    <dbReference type="NCBI Taxonomy" id="1915356"/>
    <lineage>
        <taxon>Eukaryota</taxon>
        <taxon>Metamonada</taxon>
        <taxon>Parabasalia</taxon>
        <taxon>Tritrichomonadida</taxon>
        <taxon>Tritrichomonadidae</taxon>
        <taxon>Tritrichomonas</taxon>
    </lineage>
</organism>
<dbReference type="Gene3D" id="1.10.8.10">
    <property type="entry name" value="DNA helicase RuvA subunit, C-terminal domain"/>
    <property type="match status" value="1"/>
</dbReference>
<dbReference type="PANTHER" id="PTHR10621:SF0">
    <property type="entry name" value="UV EXCISION REPAIR PROTEIN RAD23"/>
    <property type="match status" value="1"/>
</dbReference>
<comment type="caution">
    <text evidence="2">The sequence shown here is derived from an EMBL/GenBank/DDBJ whole genome shotgun (WGS) entry which is preliminary data.</text>
</comment>
<dbReference type="Gene3D" id="3.10.20.90">
    <property type="entry name" value="Phosphatidylinositol 3-kinase Catalytic Subunit, Chain A, domain 1"/>
    <property type="match status" value="1"/>
</dbReference>
<dbReference type="Proteomes" id="UP001470230">
    <property type="component" value="Unassembled WGS sequence"/>
</dbReference>
<name>A0ABR2H9A7_9EUKA</name>
<evidence type="ECO:0000313" key="2">
    <source>
        <dbReference type="EMBL" id="KAK8842800.1"/>
    </source>
</evidence>
<dbReference type="PANTHER" id="PTHR10621">
    <property type="entry name" value="UV EXCISION REPAIR PROTEIN RAD23"/>
    <property type="match status" value="1"/>
</dbReference>
<dbReference type="InterPro" id="IPR000626">
    <property type="entry name" value="Ubiquitin-like_dom"/>
</dbReference>
<dbReference type="InterPro" id="IPR029071">
    <property type="entry name" value="Ubiquitin-like_domsf"/>
</dbReference>
<dbReference type="SUPFAM" id="SSF54236">
    <property type="entry name" value="Ubiquitin-like"/>
    <property type="match status" value="1"/>
</dbReference>
<accession>A0ABR2H9A7</accession>
<dbReference type="PROSITE" id="PS50053">
    <property type="entry name" value="UBIQUITIN_2"/>
    <property type="match status" value="1"/>
</dbReference>
<evidence type="ECO:0000313" key="3">
    <source>
        <dbReference type="Proteomes" id="UP001470230"/>
    </source>
</evidence>
<gene>
    <name evidence="2" type="ORF">M9Y10_025666</name>
</gene>
<dbReference type="EMBL" id="JAPFFF010000037">
    <property type="protein sequence ID" value="KAK8842800.1"/>
    <property type="molecule type" value="Genomic_DNA"/>
</dbReference>
<feature type="domain" description="Ubiquitin-like" evidence="1">
    <location>
        <begin position="1"/>
        <end position="63"/>
    </location>
</feature>
<proteinExistence type="predicted"/>